<keyword evidence="2" id="KW-0902">Two-component regulatory system</keyword>
<evidence type="ECO:0000256" key="3">
    <source>
        <dbReference type="PROSITE-ProRule" id="PRU00169"/>
    </source>
</evidence>
<feature type="region of interest" description="Disordered" evidence="4">
    <location>
        <begin position="339"/>
        <end position="473"/>
    </location>
</feature>
<feature type="compositionally biased region" description="Basic residues" evidence="4">
    <location>
        <begin position="383"/>
        <end position="395"/>
    </location>
</feature>
<gene>
    <name evidence="6" type="ORF">ABVK25_010278</name>
</gene>
<evidence type="ECO:0000259" key="5">
    <source>
        <dbReference type="PROSITE" id="PS50110"/>
    </source>
</evidence>
<feature type="compositionally biased region" description="Basic and acidic residues" evidence="4">
    <location>
        <begin position="136"/>
        <end position="146"/>
    </location>
</feature>
<evidence type="ECO:0000256" key="2">
    <source>
        <dbReference type="ARBA" id="ARBA00023012"/>
    </source>
</evidence>
<evidence type="ECO:0000256" key="1">
    <source>
        <dbReference type="ARBA" id="ARBA00022553"/>
    </source>
</evidence>
<dbReference type="InterPro" id="IPR011006">
    <property type="entry name" value="CheY-like_superfamily"/>
</dbReference>
<feature type="region of interest" description="Disordered" evidence="4">
    <location>
        <begin position="660"/>
        <end position="732"/>
    </location>
</feature>
<feature type="compositionally biased region" description="Basic and acidic residues" evidence="4">
    <location>
        <begin position="84"/>
        <end position="100"/>
    </location>
</feature>
<feature type="compositionally biased region" description="Polar residues" evidence="4">
    <location>
        <begin position="666"/>
        <end position="675"/>
    </location>
</feature>
<feature type="modified residue" description="4-aspartylphosphate" evidence="3">
    <location>
        <position position="533"/>
    </location>
</feature>
<feature type="compositionally biased region" description="Low complexity" evidence="4">
    <location>
        <begin position="15"/>
        <end position="30"/>
    </location>
</feature>
<keyword evidence="7" id="KW-1185">Reference proteome</keyword>
<dbReference type="SMART" id="SM00448">
    <property type="entry name" value="REC"/>
    <property type="match status" value="1"/>
</dbReference>
<dbReference type="SUPFAM" id="SSF52172">
    <property type="entry name" value="CheY-like"/>
    <property type="match status" value="1"/>
</dbReference>
<feature type="compositionally biased region" description="Polar residues" evidence="4">
    <location>
        <begin position="396"/>
        <end position="420"/>
    </location>
</feature>
<proteinExistence type="predicted"/>
<reference evidence="6 7" key="1">
    <citation type="submission" date="2024-09" db="EMBL/GenBank/DDBJ databases">
        <title>Rethinking Asexuality: The Enigmatic Case of Functional Sexual Genes in Lepraria (Stereocaulaceae).</title>
        <authorList>
            <person name="Doellman M."/>
            <person name="Sun Y."/>
            <person name="Barcenas-Pena A."/>
            <person name="Lumbsch H.T."/>
            <person name="Grewe F."/>
        </authorList>
    </citation>
    <scope>NUCLEOTIDE SEQUENCE [LARGE SCALE GENOMIC DNA]</scope>
    <source>
        <strain evidence="6 7">Grewe 0041</strain>
    </source>
</reference>
<dbReference type="Pfam" id="PF00072">
    <property type="entry name" value="Response_reg"/>
    <property type="match status" value="1"/>
</dbReference>
<dbReference type="PANTHER" id="PTHR45339:SF1">
    <property type="entry name" value="HYBRID SIGNAL TRANSDUCTION HISTIDINE KINASE J"/>
    <property type="match status" value="1"/>
</dbReference>
<feature type="compositionally biased region" description="Polar residues" evidence="4">
    <location>
        <begin position="344"/>
        <end position="355"/>
    </location>
</feature>
<evidence type="ECO:0000313" key="7">
    <source>
        <dbReference type="Proteomes" id="UP001590951"/>
    </source>
</evidence>
<evidence type="ECO:0000313" key="6">
    <source>
        <dbReference type="EMBL" id="KAL2049483.1"/>
    </source>
</evidence>
<feature type="compositionally biased region" description="Basic and acidic residues" evidence="4">
    <location>
        <begin position="689"/>
        <end position="709"/>
    </location>
</feature>
<dbReference type="PROSITE" id="PS50110">
    <property type="entry name" value="RESPONSE_REGULATORY"/>
    <property type="match status" value="1"/>
</dbReference>
<dbReference type="InterPro" id="IPR001789">
    <property type="entry name" value="Sig_transdc_resp-reg_receiver"/>
</dbReference>
<protein>
    <recommendedName>
        <fullName evidence="5">Response regulatory domain-containing protein</fullName>
    </recommendedName>
</protein>
<name>A0ABR4AUW4_9LECA</name>
<comment type="caution">
    <text evidence="6">The sequence shown here is derived from an EMBL/GenBank/DDBJ whole genome shotgun (WGS) entry which is preliminary data.</text>
</comment>
<dbReference type="EMBL" id="JBHFEH010000063">
    <property type="protein sequence ID" value="KAL2049483.1"/>
    <property type="molecule type" value="Genomic_DNA"/>
</dbReference>
<feature type="compositionally biased region" description="Polar residues" evidence="4">
    <location>
        <begin position="710"/>
        <end position="725"/>
    </location>
</feature>
<sequence>MGDLKARLKPLFRRSSTFSSPKSPKAPKNSVFEAPTGEAPADDRSWSKTSLRLKNKKPSFAIPVYEEKEAPLQLHPLTPIETESLGRGESEQSPDTRLEALRPPPPPPLEKENPTLIVETPTPQSRGAEVGGAATKDPKHLGESDARTTIGSQRPGIAHRRQSLARESQSRFITSLLQSESPQSRPLGTDYFGEVLTPPKMQQHKKIWVRRPGSSATQVIINEEDLVDDVRDMILKKYANSLGRSFDPPDITLRIIYRHPSGRHSQTERTLGPEESASKILELHYPGGQSVEEALVIDVPQRRTPKHSPHLAMPYFLHDDLRPRENGTDYFPPMPLQGPHSPHLPSNLSISSAQGVSHHPAAHSIGVLTTGQIPNLPSPGARMARHSQHRPKYGRQHTSSPTVIQGAGNAQNHENLKSSNPQPLPTPPIPEQMTPHKAATPPLPRVSSPGPRPKPPVNKRSKKAIEQSSAVPGSVRDGAVPPINVLIVEDNIINLRLLEAFMKRLKVRWSTAMNGKDAVTKWREGGFHLVLMDIQLPVMNGLDATKEIRRLERVNSIGVFPNSASSTPTFANGDGVGVDRMPEIEDSLMNTALFKSPVIIVALTASSLQSDRHEALAAGGNDFLTKPVNFEWLTRKVMEWGCMQALIDFDGWRKWKDFSQTKPAEKASVTNNSGKSPKAAMNGKVQDGGGKKEKERMTLSLTKENKASSEDTCTGTDTIGDSRNVNEIVGRA</sequence>
<keyword evidence="1 3" id="KW-0597">Phosphoprotein</keyword>
<accession>A0ABR4AUW4</accession>
<feature type="region of interest" description="Disordered" evidence="4">
    <location>
        <begin position="1"/>
        <end position="160"/>
    </location>
</feature>
<dbReference type="Proteomes" id="UP001590951">
    <property type="component" value="Unassembled WGS sequence"/>
</dbReference>
<feature type="domain" description="Response regulatory" evidence="5">
    <location>
        <begin position="484"/>
        <end position="641"/>
    </location>
</feature>
<dbReference type="Gene3D" id="3.40.50.2300">
    <property type="match status" value="1"/>
</dbReference>
<evidence type="ECO:0000256" key="4">
    <source>
        <dbReference type="SAM" id="MobiDB-lite"/>
    </source>
</evidence>
<dbReference type="PANTHER" id="PTHR45339">
    <property type="entry name" value="HYBRID SIGNAL TRANSDUCTION HISTIDINE KINASE J"/>
    <property type="match status" value="1"/>
</dbReference>
<dbReference type="CDD" id="cd17546">
    <property type="entry name" value="REC_hyHK_CKI1_RcsC-like"/>
    <property type="match status" value="1"/>
</dbReference>
<organism evidence="6 7">
    <name type="scientific">Lepraria finkii</name>
    <dbReference type="NCBI Taxonomy" id="1340010"/>
    <lineage>
        <taxon>Eukaryota</taxon>
        <taxon>Fungi</taxon>
        <taxon>Dikarya</taxon>
        <taxon>Ascomycota</taxon>
        <taxon>Pezizomycotina</taxon>
        <taxon>Lecanoromycetes</taxon>
        <taxon>OSLEUM clade</taxon>
        <taxon>Lecanoromycetidae</taxon>
        <taxon>Lecanorales</taxon>
        <taxon>Lecanorineae</taxon>
        <taxon>Stereocaulaceae</taxon>
        <taxon>Lepraria</taxon>
    </lineage>
</organism>